<comment type="caution">
    <text evidence="4">The sequence shown here is derived from an EMBL/GenBank/DDBJ whole genome shotgun (WGS) entry which is preliminary data.</text>
</comment>
<dbReference type="Gene3D" id="2.120.10.30">
    <property type="entry name" value="TolB, C-terminal domain"/>
    <property type="match status" value="1"/>
</dbReference>
<keyword evidence="5" id="KW-1185">Reference proteome</keyword>
<accession>A0A7W7FZ83</accession>
<protein>
    <recommendedName>
        <fullName evidence="3">SMP-30/Gluconolactonase/LRE-like region domain-containing protein</fullName>
    </recommendedName>
</protein>
<evidence type="ECO:0000313" key="5">
    <source>
        <dbReference type="Proteomes" id="UP000533598"/>
    </source>
</evidence>
<evidence type="ECO:0000256" key="2">
    <source>
        <dbReference type="SAM" id="SignalP"/>
    </source>
</evidence>
<evidence type="ECO:0000256" key="1">
    <source>
        <dbReference type="SAM" id="MobiDB-lite"/>
    </source>
</evidence>
<name>A0A7W7FZ83_9PSEU</name>
<feature type="domain" description="SMP-30/Gluconolactonase/LRE-like region" evidence="3">
    <location>
        <begin position="106"/>
        <end position="311"/>
    </location>
</feature>
<feature type="chain" id="PRO_5031239808" description="SMP-30/Gluconolactonase/LRE-like region domain-containing protein" evidence="2">
    <location>
        <begin position="25"/>
        <end position="353"/>
    </location>
</feature>
<feature type="compositionally biased region" description="Low complexity" evidence="1">
    <location>
        <begin position="36"/>
        <end position="71"/>
    </location>
</feature>
<organism evidence="4 5">
    <name type="scientific">Crossiella cryophila</name>
    <dbReference type="NCBI Taxonomy" id="43355"/>
    <lineage>
        <taxon>Bacteria</taxon>
        <taxon>Bacillati</taxon>
        <taxon>Actinomycetota</taxon>
        <taxon>Actinomycetes</taxon>
        <taxon>Pseudonocardiales</taxon>
        <taxon>Pseudonocardiaceae</taxon>
        <taxon>Crossiella</taxon>
    </lineage>
</organism>
<feature type="signal peptide" evidence="2">
    <location>
        <begin position="1"/>
        <end position="24"/>
    </location>
</feature>
<dbReference type="Pfam" id="PF08450">
    <property type="entry name" value="SGL"/>
    <property type="match status" value="1"/>
</dbReference>
<feature type="region of interest" description="Disordered" evidence="1">
    <location>
        <begin position="25"/>
        <end position="80"/>
    </location>
</feature>
<keyword evidence="2" id="KW-0732">Signal</keyword>
<dbReference type="EMBL" id="JACHMH010000001">
    <property type="protein sequence ID" value="MBB4682478.1"/>
    <property type="molecule type" value="Genomic_DNA"/>
</dbReference>
<dbReference type="Proteomes" id="UP000533598">
    <property type="component" value="Unassembled WGS sequence"/>
</dbReference>
<dbReference type="RefSeq" id="WP_185009817.1">
    <property type="nucleotide sequence ID" value="NZ_BAAAUI010000007.1"/>
</dbReference>
<proteinExistence type="predicted"/>
<dbReference type="InterPro" id="IPR011042">
    <property type="entry name" value="6-blade_b-propeller_TolB-like"/>
</dbReference>
<sequence>MRRPAALALATTLLLTATATAVSAAPEAPTSPPAPATLAAPHAPATLANPASPATPAAPATLASPDSPSAPVTWPIGPRPESAVQAWHGRVHVSVQGEATPGRNDGEIRTLDPATGQVSTFATGLDNPRGLAFTGKFLIATDFTRVWQIDHTGAKRVLAESTAFPHPVAALNDAVAEPGGQAVYVTEMGAREKMRDPNGALWPVDSPQALDIPARARVYRISLSGKVTEAAAPSRRTLIHNGITVGNRPGTLLAAEFFYGNLTEIDLRTGRQHILATGFRAADGIEQAGDGTIYVSSFDQGAVWRVDRDGENPKLLLSGLGSGGTADFLLDERGKRLLIPDTTRGTVTVLPLS</sequence>
<evidence type="ECO:0000259" key="3">
    <source>
        <dbReference type="Pfam" id="PF08450"/>
    </source>
</evidence>
<gene>
    <name evidence="4" type="ORF">HNR67_008596</name>
</gene>
<dbReference type="SUPFAM" id="SSF63829">
    <property type="entry name" value="Calcium-dependent phosphotriesterase"/>
    <property type="match status" value="1"/>
</dbReference>
<reference evidence="4 5" key="1">
    <citation type="submission" date="2020-08" db="EMBL/GenBank/DDBJ databases">
        <title>Sequencing the genomes of 1000 actinobacteria strains.</title>
        <authorList>
            <person name="Klenk H.-P."/>
        </authorList>
    </citation>
    <scope>NUCLEOTIDE SEQUENCE [LARGE SCALE GENOMIC DNA]</scope>
    <source>
        <strain evidence="4 5">DSM 44230</strain>
    </source>
</reference>
<evidence type="ECO:0000313" key="4">
    <source>
        <dbReference type="EMBL" id="MBB4682478.1"/>
    </source>
</evidence>
<dbReference type="AlphaFoldDB" id="A0A7W7FZ83"/>
<dbReference type="InterPro" id="IPR013658">
    <property type="entry name" value="SGL"/>
</dbReference>